<name>A0A350P184_9ALTE</name>
<dbReference type="AlphaFoldDB" id="A0A350P184"/>
<dbReference type="Gene3D" id="3.30.420.240">
    <property type="match status" value="1"/>
</dbReference>
<proteinExistence type="predicted"/>
<sequence length="133" mass="15233">MKDVAQEENDYWEPEMILIEAKASGQSLADEMRLLNLPVSTFSPGRRKGGGLDKMTRMHIVSPIFESGKVWYPEGRKFADEVIEEVASFPNGDHDDFCDSMTMALMRFRQGGFISLNGEEFEDDPPRKAREYY</sequence>
<reference evidence="3 4" key="1">
    <citation type="journal article" date="2018" name="Nat. Biotechnol.">
        <title>A standardized bacterial taxonomy based on genome phylogeny substantially revises the tree of life.</title>
        <authorList>
            <person name="Parks D.H."/>
            <person name="Chuvochina M."/>
            <person name="Waite D.W."/>
            <person name="Rinke C."/>
            <person name="Skarshewski A."/>
            <person name="Chaumeil P.A."/>
            <person name="Hugenholtz P."/>
        </authorList>
    </citation>
    <scope>NUCLEOTIDE SEQUENCE [LARGE SCALE GENOMIC DNA]</scope>
    <source>
        <strain evidence="3">UBA11978</strain>
    </source>
</reference>
<dbReference type="InterPro" id="IPR035421">
    <property type="entry name" value="Terminase_6C"/>
</dbReference>
<evidence type="ECO:0000313" key="4">
    <source>
        <dbReference type="Proteomes" id="UP000263517"/>
    </source>
</evidence>
<accession>A0A350P184</accession>
<keyword evidence="1" id="KW-1188">Viral release from host cell</keyword>
<evidence type="ECO:0000313" key="3">
    <source>
        <dbReference type="EMBL" id="HAW75051.1"/>
    </source>
</evidence>
<dbReference type="Proteomes" id="UP000263517">
    <property type="component" value="Unassembled WGS sequence"/>
</dbReference>
<evidence type="ECO:0000256" key="1">
    <source>
        <dbReference type="ARBA" id="ARBA00022612"/>
    </source>
</evidence>
<organism evidence="3 4">
    <name type="scientific">Alteromonas australica</name>
    <dbReference type="NCBI Taxonomy" id="589873"/>
    <lineage>
        <taxon>Bacteria</taxon>
        <taxon>Pseudomonadati</taxon>
        <taxon>Pseudomonadota</taxon>
        <taxon>Gammaproteobacteria</taxon>
        <taxon>Alteromonadales</taxon>
        <taxon>Alteromonadaceae</taxon>
        <taxon>Alteromonas/Salinimonas group</taxon>
        <taxon>Alteromonas</taxon>
    </lineage>
</organism>
<feature type="domain" description="Terminase large subunit gp17-like C-terminal" evidence="2">
    <location>
        <begin position="12"/>
        <end position="107"/>
    </location>
</feature>
<gene>
    <name evidence="3" type="ORF">DCW74_04855</name>
</gene>
<comment type="caution">
    <text evidence="3">The sequence shown here is derived from an EMBL/GenBank/DDBJ whole genome shotgun (WGS) entry which is preliminary data.</text>
</comment>
<evidence type="ECO:0000259" key="2">
    <source>
        <dbReference type="Pfam" id="PF17289"/>
    </source>
</evidence>
<dbReference type="Pfam" id="PF17289">
    <property type="entry name" value="Terminase_6C"/>
    <property type="match status" value="1"/>
</dbReference>
<dbReference type="EMBL" id="DNAN01000168">
    <property type="protein sequence ID" value="HAW75051.1"/>
    <property type="molecule type" value="Genomic_DNA"/>
</dbReference>
<protein>
    <recommendedName>
        <fullName evidence="2">Terminase large subunit gp17-like C-terminal domain-containing protein</fullName>
    </recommendedName>
</protein>